<dbReference type="GO" id="GO:0046872">
    <property type="term" value="F:metal ion binding"/>
    <property type="evidence" value="ECO:0007669"/>
    <property type="project" value="UniProtKB-KW"/>
</dbReference>
<evidence type="ECO:0000256" key="2">
    <source>
        <dbReference type="ARBA" id="ARBA00022801"/>
    </source>
</evidence>
<protein>
    <recommendedName>
        <fullName evidence="3">Succinyl-diaminopimelate desuccinylase</fullName>
        <ecNumber evidence="3">3.5.1.18</ecNumber>
    </recommendedName>
</protein>
<dbReference type="InterPro" id="IPR050072">
    <property type="entry name" value="Peptidase_M20A"/>
</dbReference>
<dbReference type="InterPro" id="IPR036264">
    <property type="entry name" value="Bact_exopeptidase_dim_dom"/>
</dbReference>
<evidence type="ECO:0000259" key="4">
    <source>
        <dbReference type="Pfam" id="PF07687"/>
    </source>
</evidence>
<keyword evidence="1" id="KW-0479">Metal-binding</keyword>
<dbReference type="KEGG" id="cee:CENDO_04415"/>
<dbReference type="Pfam" id="PF07687">
    <property type="entry name" value="M20_dimer"/>
    <property type="match status" value="1"/>
</dbReference>
<dbReference type="GO" id="GO:0009014">
    <property type="term" value="F:succinyl-diaminopimelate desuccinylase activity"/>
    <property type="evidence" value="ECO:0007669"/>
    <property type="project" value="UniProtKB-UniRule"/>
</dbReference>
<organism evidence="5 6">
    <name type="scientific">Corynebacterium endometrii</name>
    <dbReference type="NCBI Taxonomy" id="2488819"/>
    <lineage>
        <taxon>Bacteria</taxon>
        <taxon>Bacillati</taxon>
        <taxon>Actinomycetota</taxon>
        <taxon>Actinomycetes</taxon>
        <taxon>Mycobacteriales</taxon>
        <taxon>Corynebacteriaceae</taxon>
        <taxon>Corynebacterium</taxon>
    </lineage>
</organism>
<dbReference type="Gene3D" id="3.30.70.360">
    <property type="match status" value="1"/>
</dbReference>
<keyword evidence="2 5" id="KW-0378">Hydrolase</keyword>
<dbReference type="NCBIfam" id="TIGR01900">
    <property type="entry name" value="dapE-gram_pos"/>
    <property type="match status" value="1"/>
</dbReference>
<dbReference type="PANTHER" id="PTHR43808">
    <property type="entry name" value="ACETYLORNITHINE DEACETYLASE"/>
    <property type="match status" value="1"/>
</dbReference>
<evidence type="ECO:0000313" key="6">
    <source>
        <dbReference type="Proteomes" id="UP000296352"/>
    </source>
</evidence>
<accession>A0A4P7QF68</accession>
<feature type="domain" description="Peptidase M20 dimerisation" evidence="4">
    <location>
        <begin position="188"/>
        <end position="285"/>
    </location>
</feature>
<dbReference type="GO" id="GO:0009089">
    <property type="term" value="P:lysine biosynthetic process via diaminopimelate"/>
    <property type="evidence" value="ECO:0007669"/>
    <property type="project" value="UniProtKB-UniRule"/>
</dbReference>
<reference evidence="5 6" key="1">
    <citation type="submission" date="2019-04" db="EMBL/GenBank/DDBJ databases">
        <title>Corynebacterium endometrii sp. nov., isolated from the uterus of a cow with endometritis.</title>
        <authorList>
            <person name="Ballas P."/>
            <person name="Ruckert C."/>
            <person name="Wagener K."/>
            <person name="Drillich M."/>
            <person name="Kaempfer P."/>
            <person name="Busse H.-J."/>
            <person name="Ehling-Schulz M."/>
        </authorList>
    </citation>
    <scope>NUCLEOTIDE SEQUENCE [LARGE SCALE GENOMIC DNA]</scope>
    <source>
        <strain evidence="5 6">LMM-1653</strain>
    </source>
</reference>
<keyword evidence="6" id="KW-1185">Reference proteome</keyword>
<evidence type="ECO:0000313" key="5">
    <source>
        <dbReference type="EMBL" id="QCB28173.1"/>
    </source>
</evidence>
<dbReference type="EC" id="3.5.1.18" evidence="3"/>
<dbReference type="EMBL" id="CP039247">
    <property type="protein sequence ID" value="QCB28173.1"/>
    <property type="molecule type" value="Genomic_DNA"/>
</dbReference>
<dbReference type="InterPro" id="IPR010174">
    <property type="entry name" value="Succinyl-DAP_deSuclase_DapE"/>
</dbReference>
<dbReference type="PANTHER" id="PTHR43808:SF31">
    <property type="entry name" value="N-ACETYL-L-CITRULLINE DEACETYLASE"/>
    <property type="match status" value="1"/>
</dbReference>
<dbReference type="SUPFAM" id="SSF55031">
    <property type="entry name" value="Bacterial exopeptidase dimerisation domain"/>
    <property type="match status" value="1"/>
</dbReference>
<proteinExistence type="predicted"/>
<dbReference type="Proteomes" id="UP000296352">
    <property type="component" value="Chromosome"/>
</dbReference>
<name>A0A4P7QF68_9CORY</name>
<dbReference type="Gene3D" id="3.40.630.10">
    <property type="entry name" value="Zn peptidases"/>
    <property type="match status" value="1"/>
</dbReference>
<dbReference type="GO" id="GO:0008777">
    <property type="term" value="F:acetylornithine deacetylase activity"/>
    <property type="evidence" value="ECO:0007669"/>
    <property type="project" value="TreeGrafter"/>
</dbReference>
<sequence>MARVSTSALNLFADPIQLTKDLVDIPSPSHHEKEIADAIETALRGLKDATGAELEVARFGNTVCARTNRGHASRVVLAGHIDTVPIADNVPHHIATNDEGEEVMWGCGTTDMKSGMAVYLHAFAELVAGDRAGELAHDLTLIAYECEEVSMEYNGLAHLQQDNPEWLEGDLALLGEPTGGIIEAGCQGTIRIRVTAHGTRAHSARAWLGSNATHTLAKTMAYLNEYTPREVTIDECTYKEGINIVKLESFVATNTIPDIAWMFVNFRFAPDRSTDEAMAHLLEVLHLEPSQERPYDQRDELAEPGAVTFEVDDVASAAMPGLGQPAARALVEAVGGNFRAKYGWTDVARFSEMGVPAVNFGCGDPGFAHKVDEQCPVSQITSVAGELMQYLTSK</sequence>
<dbReference type="InterPro" id="IPR002933">
    <property type="entry name" value="Peptidase_M20"/>
</dbReference>
<evidence type="ECO:0000256" key="3">
    <source>
        <dbReference type="NCBIfam" id="TIGR01900"/>
    </source>
</evidence>
<dbReference type="AlphaFoldDB" id="A0A4P7QF68"/>
<dbReference type="OrthoDB" id="7055905at2"/>
<dbReference type="SUPFAM" id="SSF53187">
    <property type="entry name" value="Zn-dependent exopeptidases"/>
    <property type="match status" value="1"/>
</dbReference>
<dbReference type="GO" id="GO:0006526">
    <property type="term" value="P:L-arginine biosynthetic process"/>
    <property type="evidence" value="ECO:0007669"/>
    <property type="project" value="TreeGrafter"/>
</dbReference>
<gene>
    <name evidence="5" type="primary">dapE2</name>
    <name evidence="5" type="ORF">CENDO_04415</name>
</gene>
<evidence type="ECO:0000256" key="1">
    <source>
        <dbReference type="ARBA" id="ARBA00022723"/>
    </source>
</evidence>
<dbReference type="InterPro" id="IPR011650">
    <property type="entry name" value="Peptidase_M20_dimer"/>
</dbReference>
<dbReference type="Pfam" id="PF01546">
    <property type="entry name" value="Peptidase_M20"/>
    <property type="match status" value="1"/>
</dbReference>